<dbReference type="FunCoup" id="A0A1B1AHU5">
    <property type="interactions" value="22"/>
</dbReference>
<accession>A0A1B1AHU5</accession>
<dbReference type="SUPFAM" id="SSF48008">
    <property type="entry name" value="GntR ligand-binding domain-like"/>
    <property type="match status" value="1"/>
</dbReference>
<dbReference type="Pfam" id="PF07729">
    <property type="entry name" value="FCD"/>
    <property type="match status" value="1"/>
</dbReference>
<dbReference type="Pfam" id="PF00392">
    <property type="entry name" value="GntR"/>
    <property type="match status" value="1"/>
</dbReference>
<dbReference type="Gene3D" id="1.10.10.10">
    <property type="entry name" value="Winged helix-like DNA-binding domain superfamily/Winged helix DNA-binding domain"/>
    <property type="match status" value="1"/>
</dbReference>
<dbReference type="AlphaFoldDB" id="A0A1B1AHU5"/>
<keyword evidence="6" id="KW-1185">Reference proteome</keyword>
<dbReference type="EMBL" id="CP013244">
    <property type="protein sequence ID" value="ANP46110.1"/>
    <property type="molecule type" value="Genomic_DNA"/>
</dbReference>
<sequence length="219" mass="24044">MILNFKGSDEGLNASVYAELRKRIVTGFISPNHELSTRGLAGELGVSQTPVRDALSRLSAEGAVSIRSKRRVRVPEMTSERFDDLLRCRLLLEPEAAALAVPHLNAEDIQRLRDLDVQLATAAAANDAATYMQANYDFHFALYRAQPQKTLTQLIETLWLQFGPYMRVVFGRVASGKLNDSHQIAIRAIESGDAEALRAAITHDISDGMGLLGRSALTP</sequence>
<dbReference type="KEGG" id="cbot:ATE48_09340"/>
<name>A0A1B1AHU5_9PROT</name>
<dbReference type="InterPro" id="IPR011711">
    <property type="entry name" value="GntR_C"/>
</dbReference>
<dbReference type="InterPro" id="IPR008920">
    <property type="entry name" value="TF_FadR/GntR_C"/>
</dbReference>
<dbReference type="SMART" id="SM00895">
    <property type="entry name" value="FCD"/>
    <property type="match status" value="1"/>
</dbReference>
<evidence type="ECO:0000256" key="3">
    <source>
        <dbReference type="ARBA" id="ARBA00023163"/>
    </source>
</evidence>
<dbReference type="STRING" id="1759059.ATE48_09340"/>
<dbReference type="InterPro" id="IPR000524">
    <property type="entry name" value="Tscrpt_reg_HTH_GntR"/>
</dbReference>
<dbReference type="GO" id="GO:0003700">
    <property type="term" value="F:DNA-binding transcription factor activity"/>
    <property type="evidence" value="ECO:0007669"/>
    <property type="project" value="InterPro"/>
</dbReference>
<keyword evidence="3" id="KW-0804">Transcription</keyword>
<dbReference type="Proteomes" id="UP000092498">
    <property type="component" value="Chromosome"/>
</dbReference>
<proteinExistence type="predicted"/>
<dbReference type="InterPro" id="IPR036388">
    <property type="entry name" value="WH-like_DNA-bd_sf"/>
</dbReference>
<organism evidence="5 6">
    <name type="scientific">Candidatus Viadribacter manganicus</name>
    <dbReference type="NCBI Taxonomy" id="1759059"/>
    <lineage>
        <taxon>Bacteria</taxon>
        <taxon>Pseudomonadati</taxon>
        <taxon>Pseudomonadota</taxon>
        <taxon>Alphaproteobacteria</taxon>
        <taxon>Hyphomonadales</taxon>
        <taxon>Hyphomonadaceae</taxon>
        <taxon>Candidatus Viadribacter</taxon>
    </lineage>
</organism>
<dbReference type="GO" id="GO:0003677">
    <property type="term" value="F:DNA binding"/>
    <property type="evidence" value="ECO:0007669"/>
    <property type="project" value="UniProtKB-KW"/>
</dbReference>
<protein>
    <recommendedName>
        <fullName evidence="4">HTH gntR-type domain-containing protein</fullName>
    </recommendedName>
</protein>
<evidence type="ECO:0000256" key="2">
    <source>
        <dbReference type="ARBA" id="ARBA00023125"/>
    </source>
</evidence>
<evidence type="ECO:0000256" key="1">
    <source>
        <dbReference type="ARBA" id="ARBA00023015"/>
    </source>
</evidence>
<evidence type="ECO:0000313" key="6">
    <source>
        <dbReference type="Proteomes" id="UP000092498"/>
    </source>
</evidence>
<keyword evidence="2" id="KW-0238">DNA-binding</keyword>
<dbReference type="OrthoDB" id="9815654at2"/>
<dbReference type="SUPFAM" id="SSF46785">
    <property type="entry name" value="Winged helix' DNA-binding domain"/>
    <property type="match status" value="1"/>
</dbReference>
<dbReference type="PROSITE" id="PS50949">
    <property type="entry name" value="HTH_GNTR"/>
    <property type="match status" value="1"/>
</dbReference>
<reference evidence="5 6" key="1">
    <citation type="submission" date="2015-11" db="EMBL/GenBank/DDBJ databases">
        <title>Whole-Genome Sequence of Candidatus Oderbacter manganicum from the National Park Lower Oder Valley, Germany.</title>
        <authorList>
            <person name="Braun B."/>
            <person name="Liere K."/>
            <person name="Szewzyk U."/>
        </authorList>
    </citation>
    <scope>NUCLEOTIDE SEQUENCE [LARGE SCALE GENOMIC DNA]</scope>
    <source>
        <strain evidence="5 6">OTSz_A_272</strain>
    </source>
</reference>
<evidence type="ECO:0000313" key="5">
    <source>
        <dbReference type="EMBL" id="ANP46110.1"/>
    </source>
</evidence>
<dbReference type="InterPro" id="IPR036390">
    <property type="entry name" value="WH_DNA-bd_sf"/>
</dbReference>
<feature type="domain" description="HTH gntR-type" evidence="4">
    <location>
        <begin position="10"/>
        <end position="77"/>
    </location>
</feature>
<dbReference type="InParanoid" id="A0A1B1AHU5"/>
<gene>
    <name evidence="5" type="ORF">ATE48_09340</name>
</gene>
<dbReference type="PANTHER" id="PTHR43537:SF39">
    <property type="entry name" value="HTH-TYPE TRANSCRIPTIONAL REGULATOR MCBR"/>
    <property type="match status" value="1"/>
</dbReference>
<dbReference type="SMART" id="SM00345">
    <property type="entry name" value="HTH_GNTR"/>
    <property type="match status" value="1"/>
</dbReference>
<keyword evidence="1" id="KW-0805">Transcription regulation</keyword>
<dbReference type="Gene3D" id="1.20.120.530">
    <property type="entry name" value="GntR ligand-binding domain-like"/>
    <property type="match status" value="1"/>
</dbReference>
<evidence type="ECO:0000259" key="4">
    <source>
        <dbReference type="PROSITE" id="PS50949"/>
    </source>
</evidence>
<dbReference type="RefSeq" id="WP_066770541.1">
    <property type="nucleotide sequence ID" value="NZ_CP013244.1"/>
</dbReference>
<dbReference type="PANTHER" id="PTHR43537">
    <property type="entry name" value="TRANSCRIPTIONAL REGULATOR, GNTR FAMILY"/>
    <property type="match status" value="1"/>
</dbReference>